<reference evidence="13" key="1">
    <citation type="submission" date="2017-02" db="UniProtKB">
        <authorList>
            <consortium name="WormBaseParasite"/>
        </authorList>
    </citation>
    <scope>IDENTIFICATION</scope>
</reference>
<keyword evidence="12" id="KW-1185">Reference proteome</keyword>
<dbReference type="OrthoDB" id="5771769at2759"/>
<dbReference type="InterPro" id="IPR001628">
    <property type="entry name" value="Znf_hrmn_rcpt"/>
</dbReference>
<dbReference type="Pfam" id="PF00105">
    <property type="entry name" value="zf-C4"/>
    <property type="match status" value="1"/>
</dbReference>
<accession>A0A0N4V4K3</accession>
<keyword evidence="8" id="KW-0675">Receptor</keyword>
<dbReference type="WBParaSite" id="EVEC_0000506001-mRNA-1">
    <property type="protein sequence ID" value="EVEC_0000506001-mRNA-1"/>
    <property type="gene ID" value="EVEC_0000506001"/>
</dbReference>
<dbReference type="PANTHER" id="PTHR24082:SF507">
    <property type="entry name" value="BILE ACID RECEPTOR-RELATED"/>
    <property type="match status" value="1"/>
</dbReference>
<dbReference type="GO" id="GO:0030154">
    <property type="term" value="P:cell differentiation"/>
    <property type="evidence" value="ECO:0007669"/>
    <property type="project" value="TreeGrafter"/>
</dbReference>
<reference evidence="11 12" key="2">
    <citation type="submission" date="2018-10" db="EMBL/GenBank/DDBJ databases">
        <authorList>
            <consortium name="Pathogen Informatics"/>
        </authorList>
    </citation>
    <scope>NUCLEOTIDE SEQUENCE [LARGE SCALE GENOMIC DNA]</scope>
</reference>
<evidence type="ECO:0000313" key="12">
    <source>
        <dbReference type="Proteomes" id="UP000274131"/>
    </source>
</evidence>
<dbReference type="GO" id="GO:0000122">
    <property type="term" value="P:negative regulation of transcription by RNA polymerase II"/>
    <property type="evidence" value="ECO:0007669"/>
    <property type="project" value="TreeGrafter"/>
</dbReference>
<dbReference type="SMART" id="SM00399">
    <property type="entry name" value="ZnF_C4"/>
    <property type="match status" value="1"/>
</dbReference>
<sequence length="78" mass="8842">MADSTGSEKAIDGQEVRCEVCGDSATGRHYGTMACNGCKGFFRRTIRRSYKYTCRFNGNCSIDKRTSYFCYICFSFVL</sequence>
<evidence type="ECO:0000256" key="4">
    <source>
        <dbReference type="ARBA" id="ARBA00022833"/>
    </source>
</evidence>
<evidence type="ECO:0000256" key="9">
    <source>
        <dbReference type="ARBA" id="ARBA00023242"/>
    </source>
</evidence>
<dbReference type="PROSITE" id="PS00031">
    <property type="entry name" value="NUCLEAR_REC_DBD_1"/>
    <property type="match status" value="1"/>
</dbReference>
<evidence type="ECO:0000259" key="10">
    <source>
        <dbReference type="PROSITE" id="PS51030"/>
    </source>
</evidence>
<dbReference type="EMBL" id="UXUI01007948">
    <property type="protein sequence ID" value="VDD89993.1"/>
    <property type="molecule type" value="Genomic_DNA"/>
</dbReference>
<keyword evidence="2" id="KW-0479">Metal-binding</keyword>
<evidence type="ECO:0000256" key="7">
    <source>
        <dbReference type="ARBA" id="ARBA00023163"/>
    </source>
</evidence>
<gene>
    <name evidence="11" type="ORF">EVEC_LOCUS4744</name>
</gene>
<dbReference type="PANTHER" id="PTHR24082">
    <property type="entry name" value="NUCLEAR HORMONE RECEPTOR"/>
    <property type="match status" value="1"/>
</dbReference>
<comment type="similarity">
    <text evidence="1">Belongs to the nuclear hormone receptor family.</text>
</comment>
<evidence type="ECO:0000256" key="2">
    <source>
        <dbReference type="ARBA" id="ARBA00022723"/>
    </source>
</evidence>
<evidence type="ECO:0000256" key="8">
    <source>
        <dbReference type="ARBA" id="ARBA00023170"/>
    </source>
</evidence>
<dbReference type="PRINTS" id="PR00047">
    <property type="entry name" value="STROIDFINGER"/>
</dbReference>
<proteinExistence type="inferred from homology"/>
<evidence type="ECO:0000256" key="3">
    <source>
        <dbReference type="ARBA" id="ARBA00022771"/>
    </source>
</evidence>
<evidence type="ECO:0000256" key="5">
    <source>
        <dbReference type="ARBA" id="ARBA00023015"/>
    </source>
</evidence>
<evidence type="ECO:0000313" key="13">
    <source>
        <dbReference type="WBParaSite" id="EVEC_0000506001-mRNA-1"/>
    </source>
</evidence>
<dbReference type="InterPro" id="IPR050234">
    <property type="entry name" value="Nuclear_hormone_rcpt_NR1"/>
</dbReference>
<dbReference type="GO" id="GO:0000978">
    <property type="term" value="F:RNA polymerase II cis-regulatory region sequence-specific DNA binding"/>
    <property type="evidence" value="ECO:0007669"/>
    <property type="project" value="TreeGrafter"/>
</dbReference>
<keyword evidence="3" id="KW-0863">Zinc-finger</keyword>
<keyword evidence="4" id="KW-0862">Zinc</keyword>
<keyword evidence="5" id="KW-0805">Transcription regulation</keyword>
<dbReference type="STRING" id="51028.A0A0N4V4K3"/>
<feature type="domain" description="Nuclear receptor" evidence="10">
    <location>
        <begin position="15"/>
        <end position="73"/>
    </location>
</feature>
<evidence type="ECO:0000256" key="1">
    <source>
        <dbReference type="ARBA" id="ARBA00005993"/>
    </source>
</evidence>
<dbReference type="SUPFAM" id="SSF57716">
    <property type="entry name" value="Glucocorticoid receptor-like (DNA-binding domain)"/>
    <property type="match status" value="1"/>
</dbReference>
<dbReference type="Gene3D" id="3.30.50.10">
    <property type="entry name" value="Erythroid Transcription Factor GATA-1, subunit A"/>
    <property type="match status" value="1"/>
</dbReference>
<keyword evidence="6" id="KW-0238">DNA-binding</keyword>
<name>A0A0N4V4K3_ENTVE</name>
<keyword evidence="7" id="KW-0804">Transcription</keyword>
<dbReference type="PROSITE" id="PS51030">
    <property type="entry name" value="NUCLEAR_REC_DBD_2"/>
    <property type="match status" value="1"/>
</dbReference>
<protein>
    <submittedName>
        <fullName evidence="13">Nuclear receptor domain-containing protein</fullName>
    </submittedName>
</protein>
<keyword evidence="9" id="KW-0539">Nucleus</keyword>
<evidence type="ECO:0000256" key="6">
    <source>
        <dbReference type="ARBA" id="ARBA00023125"/>
    </source>
</evidence>
<dbReference type="GO" id="GO:0008270">
    <property type="term" value="F:zinc ion binding"/>
    <property type="evidence" value="ECO:0007669"/>
    <property type="project" value="UniProtKB-KW"/>
</dbReference>
<dbReference type="GO" id="GO:0004879">
    <property type="term" value="F:nuclear receptor activity"/>
    <property type="evidence" value="ECO:0007669"/>
    <property type="project" value="TreeGrafter"/>
</dbReference>
<evidence type="ECO:0000313" key="11">
    <source>
        <dbReference type="EMBL" id="VDD89993.1"/>
    </source>
</evidence>
<dbReference type="InterPro" id="IPR013088">
    <property type="entry name" value="Znf_NHR/GATA"/>
</dbReference>
<organism evidence="13">
    <name type="scientific">Enterobius vermicularis</name>
    <name type="common">Human pinworm</name>
    <dbReference type="NCBI Taxonomy" id="51028"/>
    <lineage>
        <taxon>Eukaryota</taxon>
        <taxon>Metazoa</taxon>
        <taxon>Ecdysozoa</taxon>
        <taxon>Nematoda</taxon>
        <taxon>Chromadorea</taxon>
        <taxon>Rhabditida</taxon>
        <taxon>Spirurina</taxon>
        <taxon>Oxyuridomorpha</taxon>
        <taxon>Oxyuroidea</taxon>
        <taxon>Oxyuridae</taxon>
        <taxon>Enterobius</taxon>
    </lineage>
</organism>
<dbReference type="AlphaFoldDB" id="A0A0N4V4K3"/>
<dbReference type="Proteomes" id="UP000274131">
    <property type="component" value="Unassembled WGS sequence"/>
</dbReference>
<dbReference type="GO" id="GO:0045944">
    <property type="term" value="P:positive regulation of transcription by RNA polymerase II"/>
    <property type="evidence" value="ECO:0007669"/>
    <property type="project" value="TreeGrafter"/>
</dbReference>